<dbReference type="NCBIfam" id="TIGR00277">
    <property type="entry name" value="HDIG"/>
    <property type="match status" value="1"/>
</dbReference>
<dbReference type="InterPro" id="IPR052020">
    <property type="entry name" value="Cyclic_di-GMP/3'3'-cGAMP_PDE"/>
</dbReference>
<dbReference type="InterPro" id="IPR006675">
    <property type="entry name" value="HDIG_dom"/>
</dbReference>
<dbReference type="InterPro" id="IPR003607">
    <property type="entry name" value="HD/PDEase_dom"/>
</dbReference>
<evidence type="ECO:0000313" key="3">
    <source>
        <dbReference type="EMBL" id="MDA0159477.1"/>
    </source>
</evidence>
<evidence type="ECO:0000259" key="2">
    <source>
        <dbReference type="PROSITE" id="PS51832"/>
    </source>
</evidence>
<feature type="domain" description="HD" evidence="1">
    <location>
        <begin position="157"/>
        <end position="281"/>
    </location>
</feature>
<evidence type="ECO:0000313" key="4">
    <source>
        <dbReference type="Proteomes" id="UP001149140"/>
    </source>
</evidence>
<dbReference type="PROSITE" id="PS51832">
    <property type="entry name" value="HD_GYP"/>
    <property type="match status" value="1"/>
</dbReference>
<dbReference type="CDD" id="cd00077">
    <property type="entry name" value="HDc"/>
    <property type="match status" value="1"/>
</dbReference>
<organism evidence="3 4">
    <name type="scientific">Solirubrobacter ginsenosidimutans</name>
    <dbReference type="NCBI Taxonomy" id="490573"/>
    <lineage>
        <taxon>Bacteria</taxon>
        <taxon>Bacillati</taxon>
        <taxon>Actinomycetota</taxon>
        <taxon>Thermoleophilia</taxon>
        <taxon>Solirubrobacterales</taxon>
        <taxon>Solirubrobacteraceae</taxon>
        <taxon>Solirubrobacter</taxon>
    </lineage>
</organism>
<dbReference type="EMBL" id="JAPDOD010000002">
    <property type="protein sequence ID" value="MDA0159477.1"/>
    <property type="molecule type" value="Genomic_DNA"/>
</dbReference>
<dbReference type="Pfam" id="PF13487">
    <property type="entry name" value="HD_5"/>
    <property type="match status" value="1"/>
</dbReference>
<dbReference type="InterPro" id="IPR006674">
    <property type="entry name" value="HD_domain"/>
</dbReference>
<dbReference type="InterPro" id="IPR037522">
    <property type="entry name" value="HD_GYP_dom"/>
</dbReference>
<keyword evidence="4" id="KW-1185">Reference proteome</keyword>
<dbReference type="RefSeq" id="WP_270038198.1">
    <property type="nucleotide sequence ID" value="NZ_JAPDOD010000002.1"/>
</dbReference>
<evidence type="ECO:0000259" key="1">
    <source>
        <dbReference type="PROSITE" id="PS51831"/>
    </source>
</evidence>
<comment type="caution">
    <text evidence="3">The sequence shown here is derived from an EMBL/GenBank/DDBJ whole genome shotgun (WGS) entry which is preliminary data.</text>
</comment>
<dbReference type="Proteomes" id="UP001149140">
    <property type="component" value="Unassembled WGS sequence"/>
</dbReference>
<dbReference type="SMART" id="SM00471">
    <property type="entry name" value="HDc"/>
    <property type="match status" value="1"/>
</dbReference>
<dbReference type="Gene3D" id="1.10.3210.10">
    <property type="entry name" value="Hypothetical protein af1432"/>
    <property type="match status" value="1"/>
</dbReference>
<dbReference type="PANTHER" id="PTHR45228">
    <property type="entry name" value="CYCLIC DI-GMP PHOSPHODIESTERASE TM_0186-RELATED"/>
    <property type="match status" value="1"/>
</dbReference>
<proteinExistence type="predicted"/>
<protein>
    <submittedName>
        <fullName evidence="3">HD domain-containing protein</fullName>
    </submittedName>
</protein>
<reference evidence="3" key="1">
    <citation type="submission" date="2022-10" db="EMBL/GenBank/DDBJ databases">
        <title>The WGS of Solirubrobacter ginsenosidimutans DSM 21036.</title>
        <authorList>
            <person name="Jiang Z."/>
        </authorList>
    </citation>
    <scope>NUCLEOTIDE SEQUENCE</scope>
    <source>
        <strain evidence="3">DSM 21036</strain>
    </source>
</reference>
<sequence length="322" mass="34245">MDDADALAGLRLLVAGGDLAAVQAAQTRLAELGADATALAGDVEALARAAIASPPAAIVVVDATESRLRDRLDPFDLKQGPAVIGLNAIVAADEQLGAVAAGRLRAVIGQRGLRARMAELEAALAAQALTRRRDAAAAQEELLQRLLRAAEYRDDNTHEHTQRVADLAAGLARELSLPDRQVALVHRAAPLHDIGKIAIPDSILLKPGRLTDEEFEVVKTHAVLGARVLQKGDSDVIQTAEAIARHHHERWDGGGYPGGLSGEAIPMPARLVHLADVFDVLVHERPYKESWTVEAAVEEIERGSGSDFDPAVVRAFLRSIDA</sequence>
<gene>
    <name evidence="3" type="ORF">OM076_04305</name>
</gene>
<dbReference type="SUPFAM" id="SSF109604">
    <property type="entry name" value="HD-domain/PDEase-like"/>
    <property type="match status" value="1"/>
</dbReference>
<dbReference type="AlphaFoldDB" id="A0A9X3MNJ7"/>
<dbReference type="PROSITE" id="PS51831">
    <property type="entry name" value="HD"/>
    <property type="match status" value="1"/>
</dbReference>
<name>A0A9X3MNJ7_9ACTN</name>
<accession>A0A9X3MNJ7</accession>
<feature type="domain" description="HD-GYP" evidence="2">
    <location>
        <begin position="135"/>
        <end position="322"/>
    </location>
</feature>